<feature type="compositionally biased region" description="Polar residues" evidence="4">
    <location>
        <begin position="96"/>
        <end position="115"/>
    </location>
</feature>
<reference evidence="5" key="1">
    <citation type="journal article" date="2021" name="IMA Fungus">
        <title>Genomic characterization of three marine fungi, including Emericellopsis atlantica sp. nov. with signatures of a generalist lifestyle and marine biomass degradation.</title>
        <authorList>
            <person name="Hagestad O.C."/>
            <person name="Hou L."/>
            <person name="Andersen J.H."/>
            <person name="Hansen E.H."/>
            <person name="Altermark B."/>
            <person name="Li C."/>
            <person name="Kuhnert E."/>
            <person name="Cox R.J."/>
            <person name="Crous P.W."/>
            <person name="Spatafora J.W."/>
            <person name="Lail K."/>
            <person name="Amirebrahimi M."/>
            <person name="Lipzen A."/>
            <person name="Pangilinan J."/>
            <person name="Andreopoulos W."/>
            <person name="Hayes R.D."/>
            <person name="Ng V."/>
            <person name="Grigoriev I.V."/>
            <person name="Jackson S.A."/>
            <person name="Sutton T.D.S."/>
            <person name="Dobson A.D.W."/>
            <person name="Rama T."/>
        </authorList>
    </citation>
    <scope>NUCLEOTIDE SEQUENCE</scope>
    <source>
        <strain evidence="5">TRa3180A</strain>
    </source>
</reference>
<evidence type="ECO:0008006" key="7">
    <source>
        <dbReference type="Google" id="ProtNLM"/>
    </source>
</evidence>
<proteinExistence type="predicted"/>
<keyword evidence="1" id="KW-0677">Repeat</keyword>
<dbReference type="SUPFAM" id="SSF48403">
    <property type="entry name" value="Ankyrin repeat"/>
    <property type="match status" value="1"/>
</dbReference>
<evidence type="ECO:0000256" key="2">
    <source>
        <dbReference type="ARBA" id="ARBA00023043"/>
    </source>
</evidence>
<organism evidence="5 6">
    <name type="scientific">Calycina marina</name>
    <dbReference type="NCBI Taxonomy" id="1763456"/>
    <lineage>
        <taxon>Eukaryota</taxon>
        <taxon>Fungi</taxon>
        <taxon>Dikarya</taxon>
        <taxon>Ascomycota</taxon>
        <taxon>Pezizomycotina</taxon>
        <taxon>Leotiomycetes</taxon>
        <taxon>Helotiales</taxon>
        <taxon>Pezizellaceae</taxon>
        <taxon>Calycina</taxon>
    </lineage>
</organism>
<keyword evidence="6" id="KW-1185">Reference proteome</keyword>
<evidence type="ECO:0000313" key="5">
    <source>
        <dbReference type="EMBL" id="KAG9241479.1"/>
    </source>
</evidence>
<protein>
    <recommendedName>
        <fullName evidence="7">Ankyrin</fullName>
    </recommendedName>
</protein>
<dbReference type="Proteomes" id="UP000887226">
    <property type="component" value="Unassembled WGS sequence"/>
</dbReference>
<dbReference type="PROSITE" id="PS50297">
    <property type="entry name" value="ANK_REP_REGION"/>
    <property type="match status" value="1"/>
</dbReference>
<evidence type="ECO:0000313" key="6">
    <source>
        <dbReference type="Proteomes" id="UP000887226"/>
    </source>
</evidence>
<gene>
    <name evidence="5" type="ORF">BJ878DRAFT_428047</name>
</gene>
<dbReference type="AlphaFoldDB" id="A0A9P7YX72"/>
<dbReference type="PROSITE" id="PS50088">
    <property type="entry name" value="ANK_REPEAT"/>
    <property type="match status" value="1"/>
</dbReference>
<evidence type="ECO:0000256" key="1">
    <source>
        <dbReference type="ARBA" id="ARBA00022737"/>
    </source>
</evidence>
<evidence type="ECO:0000256" key="3">
    <source>
        <dbReference type="PROSITE-ProRule" id="PRU00023"/>
    </source>
</evidence>
<accession>A0A9P7YX72</accession>
<evidence type="ECO:0000256" key="4">
    <source>
        <dbReference type="SAM" id="MobiDB-lite"/>
    </source>
</evidence>
<dbReference type="InterPro" id="IPR036770">
    <property type="entry name" value="Ankyrin_rpt-contain_sf"/>
</dbReference>
<dbReference type="EMBL" id="MU254207">
    <property type="protein sequence ID" value="KAG9241479.1"/>
    <property type="molecule type" value="Genomic_DNA"/>
</dbReference>
<dbReference type="Pfam" id="PF00023">
    <property type="entry name" value="Ank"/>
    <property type="match status" value="1"/>
</dbReference>
<keyword evidence="2 3" id="KW-0040">ANK repeat</keyword>
<dbReference type="Gene3D" id="1.25.40.20">
    <property type="entry name" value="Ankyrin repeat-containing domain"/>
    <property type="match status" value="1"/>
</dbReference>
<feature type="repeat" description="ANK" evidence="3">
    <location>
        <begin position="474"/>
        <end position="506"/>
    </location>
</feature>
<dbReference type="OrthoDB" id="194358at2759"/>
<comment type="caution">
    <text evidence="5">The sequence shown here is derived from an EMBL/GenBank/DDBJ whole genome shotgun (WGS) entry which is preliminary data.</text>
</comment>
<feature type="region of interest" description="Disordered" evidence="4">
    <location>
        <begin position="89"/>
        <end position="117"/>
    </location>
</feature>
<dbReference type="PANTHER" id="PTHR24198:SF165">
    <property type="entry name" value="ANKYRIN REPEAT-CONTAINING PROTEIN-RELATED"/>
    <property type="match status" value="1"/>
</dbReference>
<sequence length="586" mass="65513">MAPNHQVNTGGRPKLDWTSSRKRKLGRLYLLTDIAIPDIQRILQDEKFNPSVRSIQAQLSLLLPNNVKEWRQHRPSEKDQMVNRLAQLKRGRQNRVTKWSSSRTTSIPVPVSTSKPDNEKHHLVVQSPSPHYDPSRYYGEENTAGSPQQFTLSSFKALEMNLSPDANISRNIVSHSPDTRVVLDVMGPSGIQALGRRGQFKDMAHSLTRRTSETMRRVPASIHSKISHCLSHIESVISTTNSWRSSLLDAMSFSTASEGGSTRGCDMSLTREEYRTWDELIDESHFSKSANSSTDEDAISLRTRPCCEFFENDVEKRVLCKVCGFSEAHSLARSSMSDDPGLIDVAVVDRFANTPLHHAAAAANLGRVVQLMKLVSSIHARNTSGQTFLHVLERGDNSQSEFDEVLRIADSLLFDFSAKDYMGNMVSQRYEELDYLNGDTELIARLRRLPIECLSYKELVKLISRSNVNQRAKRGYSAIAIAVRHGNRDALTLLLEHGANPNNRGYRKTSIMAFAAMCLAKAQKDQDDSLYARVLSCIVLLANSGGKADPTVYDEFTIRAPTPRGKKPLVKVVEASNRPFVPSESS</sequence>
<name>A0A9P7YX72_9HELO</name>
<dbReference type="PANTHER" id="PTHR24198">
    <property type="entry name" value="ANKYRIN REPEAT AND PROTEIN KINASE DOMAIN-CONTAINING PROTEIN"/>
    <property type="match status" value="1"/>
</dbReference>
<dbReference type="InterPro" id="IPR002110">
    <property type="entry name" value="Ankyrin_rpt"/>
</dbReference>
<dbReference type="SMART" id="SM00248">
    <property type="entry name" value="ANK"/>
    <property type="match status" value="2"/>
</dbReference>